<comment type="caution">
    <text evidence="3">The sequence shown here is derived from an EMBL/GenBank/DDBJ whole genome shotgun (WGS) entry which is preliminary data.</text>
</comment>
<reference evidence="3 4" key="1">
    <citation type="submission" date="2019-12" db="EMBL/GenBank/DDBJ databases">
        <authorList>
            <person name="Huq M.A."/>
        </authorList>
    </citation>
    <scope>NUCLEOTIDE SEQUENCE [LARGE SCALE GENOMIC DNA]</scope>
    <source>
        <strain evidence="3 4">MAH-25</strain>
    </source>
</reference>
<gene>
    <name evidence="3" type="ORF">GON04_17895</name>
</gene>
<evidence type="ECO:0000313" key="3">
    <source>
        <dbReference type="EMBL" id="MVQ31334.1"/>
    </source>
</evidence>
<organism evidence="3 4">
    <name type="scientific">Ramlibacter pinisoli</name>
    <dbReference type="NCBI Taxonomy" id="2682844"/>
    <lineage>
        <taxon>Bacteria</taxon>
        <taxon>Pseudomonadati</taxon>
        <taxon>Pseudomonadota</taxon>
        <taxon>Betaproteobacteria</taxon>
        <taxon>Burkholderiales</taxon>
        <taxon>Comamonadaceae</taxon>
        <taxon>Ramlibacter</taxon>
    </lineage>
</organism>
<feature type="region of interest" description="Disordered" evidence="1">
    <location>
        <begin position="34"/>
        <end position="71"/>
    </location>
</feature>
<feature type="signal peptide" evidence="2">
    <location>
        <begin position="1"/>
        <end position="33"/>
    </location>
</feature>
<name>A0A6N8IWI5_9BURK</name>
<protein>
    <submittedName>
        <fullName evidence="3">Uncharacterized protein</fullName>
    </submittedName>
</protein>
<proteinExistence type="predicted"/>
<dbReference type="RefSeq" id="WP_157399394.1">
    <property type="nucleotide sequence ID" value="NZ_WSEL01000009.1"/>
</dbReference>
<dbReference type="EMBL" id="WSEL01000009">
    <property type="protein sequence ID" value="MVQ31334.1"/>
    <property type="molecule type" value="Genomic_DNA"/>
</dbReference>
<feature type="compositionally biased region" description="Low complexity" evidence="1">
    <location>
        <begin position="34"/>
        <end position="59"/>
    </location>
</feature>
<keyword evidence="2" id="KW-0732">Signal</keyword>
<keyword evidence="4" id="KW-1185">Reference proteome</keyword>
<sequence>MNGHFLARRPAGPCRAWALACLLAVGAAGAARAADDGQGAVAQAPPPAVGASAPATGGVRPARGSAEDCRQRRQAYDSSQACFAPYRNAGGGIKPEAFAACGPEVLDPSGDCGPPRN</sequence>
<dbReference type="AlphaFoldDB" id="A0A6N8IWI5"/>
<accession>A0A6N8IWI5</accession>
<evidence type="ECO:0000256" key="2">
    <source>
        <dbReference type="SAM" id="SignalP"/>
    </source>
</evidence>
<evidence type="ECO:0000313" key="4">
    <source>
        <dbReference type="Proteomes" id="UP000469385"/>
    </source>
</evidence>
<evidence type="ECO:0000256" key="1">
    <source>
        <dbReference type="SAM" id="MobiDB-lite"/>
    </source>
</evidence>
<dbReference type="Proteomes" id="UP000469385">
    <property type="component" value="Unassembled WGS sequence"/>
</dbReference>
<feature type="chain" id="PRO_5027037779" evidence="2">
    <location>
        <begin position="34"/>
        <end position="117"/>
    </location>
</feature>